<comment type="similarity">
    <text evidence="2 7">Belongs to the glycosyl hydrolase 20 family.</text>
</comment>
<dbReference type="InterPro" id="IPR025705">
    <property type="entry name" value="Beta_hexosaminidase_sua/sub"/>
</dbReference>
<dbReference type="GO" id="GO:0030203">
    <property type="term" value="P:glycosaminoglycan metabolic process"/>
    <property type="evidence" value="ECO:0007669"/>
    <property type="project" value="TreeGrafter"/>
</dbReference>
<evidence type="ECO:0000256" key="1">
    <source>
        <dbReference type="ARBA" id="ARBA00001231"/>
    </source>
</evidence>
<dbReference type="SUPFAM" id="SSF51445">
    <property type="entry name" value="(Trans)glycosidases"/>
    <property type="match status" value="1"/>
</dbReference>
<evidence type="ECO:0000259" key="10">
    <source>
        <dbReference type="Pfam" id="PF00728"/>
    </source>
</evidence>
<keyword evidence="6 7" id="KW-0326">Glycosidase</keyword>
<dbReference type="PANTHER" id="PTHR22600:SF58">
    <property type="entry name" value="BETA-HEXOSAMINIDASE"/>
    <property type="match status" value="1"/>
</dbReference>
<dbReference type="RefSeq" id="XP_064708271.1">
    <property type="nucleotide sequence ID" value="XM_064855611.1"/>
</dbReference>
<feature type="domain" description="Glycoside hydrolase family 20 catalytic" evidence="10">
    <location>
        <begin position="225"/>
        <end position="586"/>
    </location>
</feature>
<keyword evidence="13" id="KW-1185">Reference proteome</keyword>
<evidence type="ECO:0000256" key="8">
    <source>
        <dbReference type="PIRSR" id="PIRSR001093-1"/>
    </source>
</evidence>
<dbReference type="InterPro" id="IPR015883">
    <property type="entry name" value="Glyco_hydro_20_cat"/>
</dbReference>
<organism evidence="12 13">
    <name type="scientific">Exophiala bonariae</name>
    <dbReference type="NCBI Taxonomy" id="1690606"/>
    <lineage>
        <taxon>Eukaryota</taxon>
        <taxon>Fungi</taxon>
        <taxon>Dikarya</taxon>
        <taxon>Ascomycota</taxon>
        <taxon>Pezizomycotina</taxon>
        <taxon>Eurotiomycetes</taxon>
        <taxon>Chaetothyriomycetidae</taxon>
        <taxon>Chaetothyriales</taxon>
        <taxon>Herpotrichiellaceae</taxon>
        <taxon>Exophiala</taxon>
    </lineage>
</organism>
<evidence type="ECO:0000313" key="12">
    <source>
        <dbReference type="EMBL" id="KAK5056555.1"/>
    </source>
</evidence>
<sequence>MLLATFVLIAYTTVVGALWPEPTEMATGGQTFWVTPGGLTAVLRCDQGETVLAGQDHRWSANDLGILMTDASNWTQMLWDRVPSFFGYWSGARVEPVLTETLILRNAVHDTFKSIDKSNFIPWKSHPRNSQFEPPVHGRHQYVSKLEIQLKSCPDDEKLHPRKFFDGDEAYELFIHNSTAILRVESTLGALRGLQTFQQLFYRHSGASGHYTDLAPVTLSDRPKWKHRGISIDIARNPFKPRDLIRTIDAMASAKMSRLHVHATDSQSWPIEIPALPTLARKGAYHPDLVWTTKALEKIQSYGVSKGISVFLEIDMPGHTASVAHAYPQLIAAFNELDWSTFAAEPLSGQLKLNSPEVTTFVADVLNDLLPRTQPYTSLYHIGGDEVNLPAYLLDETVQSDDPAILQPLLQKFIDRIVRIVSSFGLQPIVWEEMLLDWNLTLPSDATGQHSASTLVQVWRNSKRIEEVLRRGHRVIFGDYTHWYLDCGYGNFIDPYASGVSPPGIPFNTSGGVPSKTTVPYLDYCGPYHNWRHIYRYNPLENVSSSLHHLIEGGEVLMWSEQTDSFDLDTKIWPRAGAAAEVLWSGPRDDSMLEDATRRLGEWRERAVTEFDIMMSPVQMTWCLMEGGCTR</sequence>
<accession>A0AAV9NHS9</accession>
<dbReference type="GeneID" id="89980233"/>
<dbReference type="PANTHER" id="PTHR22600">
    <property type="entry name" value="BETA-HEXOSAMINIDASE"/>
    <property type="match status" value="1"/>
</dbReference>
<dbReference type="FunFam" id="3.20.20.80:FF:000063">
    <property type="entry name" value="Beta-hexosaminidase"/>
    <property type="match status" value="1"/>
</dbReference>
<dbReference type="InterPro" id="IPR017853">
    <property type="entry name" value="GH"/>
</dbReference>
<dbReference type="EMBL" id="JAVRRD010000007">
    <property type="protein sequence ID" value="KAK5056555.1"/>
    <property type="molecule type" value="Genomic_DNA"/>
</dbReference>
<keyword evidence="4 7" id="KW-0378">Hydrolase</keyword>
<proteinExistence type="inferred from homology"/>
<dbReference type="Gene3D" id="3.30.379.10">
    <property type="entry name" value="Chitobiase/beta-hexosaminidase domain 2-like"/>
    <property type="match status" value="1"/>
</dbReference>
<dbReference type="PIRSF" id="PIRSF001093">
    <property type="entry name" value="B-hxosamndse_ab_euk"/>
    <property type="match status" value="1"/>
</dbReference>
<evidence type="ECO:0000256" key="7">
    <source>
        <dbReference type="PIRNR" id="PIRNR001093"/>
    </source>
</evidence>
<dbReference type="AlphaFoldDB" id="A0AAV9NHS9"/>
<evidence type="ECO:0000256" key="6">
    <source>
        <dbReference type="ARBA" id="ARBA00023295"/>
    </source>
</evidence>
<evidence type="ECO:0000256" key="3">
    <source>
        <dbReference type="ARBA" id="ARBA00022729"/>
    </source>
</evidence>
<dbReference type="GO" id="GO:0016231">
    <property type="term" value="F:beta-N-acetylglucosaminidase activity"/>
    <property type="evidence" value="ECO:0007669"/>
    <property type="project" value="TreeGrafter"/>
</dbReference>
<dbReference type="PRINTS" id="PR00738">
    <property type="entry name" value="GLHYDRLASE20"/>
</dbReference>
<evidence type="ECO:0000256" key="9">
    <source>
        <dbReference type="SAM" id="SignalP"/>
    </source>
</evidence>
<dbReference type="GO" id="GO:0016020">
    <property type="term" value="C:membrane"/>
    <property type="evidence" value="ECO:0007669"/>
    <property type="project" value="TreeGrafter"/>
</dbReference>
<comment type="caution">
    <text evidence="12">The sequence shown here is derived from an EMBL/GenBank/DDBJ whole genome shotgun (WGS) entry which is preliminary data.</text>
</comment>
<evidence type="ECO:0000259" key="11">
    <source>
        <dbReference type="Pfam" id="PF14845"/>
    </source>
</evidence>
<reference evidence="12 13" key="1">
    <citation type="submission" date="2023-08" db="EMBL/GenBank/DDBJ databases">
        <title>Black Yeasts Isolated from many extreme environments.</title>
        <authorList>
            <person name="Coleine C."/>
            <person name="Stajich J.E."/>
            <person name="Selbmann L."/>
        </authorList>
    </citation>
    <scope>NUCLEOTIDE SEQUENCE [LARGE SCALE GENOMIC DNA]</scope>
    <source>
        <strain evidence="12 13">CCFEE 5792</strain>
    </source>
</reference>
<dbReference type="Pfam" id="PF00728">
    <property type="entry name" value="Glyco_hydro_20"/>
    <property type="match status" value="1"/>
</dbReference>
<dbReference type="Gene3D" id="3.20.20.80">
    <property type="entry name" value="Glycosidases"/>
    <property type="match status" value="1"/>
</dbReference>
<dbReference type="GO" id="GO:0005975">
    <property type="term" value="P:carbohydrate metabolic process"/>
    <property type="evidence" value="ECO:0007669"/>
    <property type="project" value="InterPro"/>
</dbReference>
<feature type="chain" id="PRO_5043844038" description="Beta-hexosaminidase" evidence="9">
    <location>
        <begin position="18"/>
        <end position="631"/>
    </location>
</feature>
<evidence type="ECO:0000256" key="4">
    <source>
        <dbReference type="ARBA" id="ARBA00022801"/>
    </source>
</evidence>
<dbReference type="InterPro" id="IPR029019">
    <property type="entry name" value="HEX_eukaryotic_N"/>
</dbReference>
<feature type="signal peptide" evidence="9">
    <location>
        <begin position="1"/>
        <end position="17"/>
    </location>
</feature>
<gene>
    <name evidence="12" type="ORF">LTR84_012086</name>
</gene>
<comment type="catalytic activity">
    <reaction evidence="1 7">
        <text>Hydrolysis of terminal non-reducing N-acetyl-D-hexosamine residues in N-acetyl-beta-D-hexosaminides.</text>
        <dbReference type="EC" id="3.2.1.52"/>
    </reaction>
</comment>
<dbReference type="Pfam" id="PF14845">
    <property type="entry name" value="Glycohydro_20b2"/>
    <property type="match status" value="1"/>
</dbReference>
<feature type="domain" description="Beta-hexosaminidase eukaryotic type N-terminal" evidence="11">
    <location>
        <begin position="18"/>
        <end position="200"/>
    </location>
</feature>
<dbReference type="SUPFAM" id="SSF55545">
    <property type="entry name" value="beta-N-acetylhexosaminidase-like domain"/>
    <property type="match status" value="1"/>
</dbReference>
<protein>
    <recommendedName>
        <fullName evidence="7">Beta-hexosaminidase</fullName>
        <ecNumber evidence="7">3.2.1.52</ecNumber>
    </recommendedName>
</protein>
<keyword evidence="5" id="KW-0325">Glycoprotein</keyword>
<feature type="active site" description="Proton donor" evidence="8">
    <location>
        <position position="386"/>
    </location>
</feature>
<dbReference type="EC" id="3.2.1.52" evidence="7"/>
<dbReference type="Proteomes" id="UP001358417">
    <property type="component" value="Unassembled WGS sequence"/>
</dbReference>
<evidence type="ECO:0000313" key="13">
    <source>
        <dbReference type="Proteomes" id="UP001358417"/>
    </source>
</evidence>
<evidence type="ECO:0000256" key="2">
    <source>
        <dbReference type="ARBA" id="ARBA00006285"/>
    </source>
</evidence>
<name>A0AAV9NHS9_9EURO</name>
<evidence type="ECO:0000256" key="5">
    <source>
        <dbReference type="ARBA" id="ARBA00023180"/>
    </source>
</evidence>
<keyword evidence="3 9" id="KW-0732">Signal</keyword>
<dbReference type="InterPro" id="IPR029018">
    <property type="entry name" value="Hex-like_dom2"/>
</dbReference>